<evidence type="ECO:0000256" key="1">
    <source>
        <dbReference type="SAM" id="SignalP"/>
    </source>
</evidence>
<dbReference type="PROSITE" id="PS51257">
    <property type="entry name" value="PROKAR_LIPOPROTEIN"/>
    <property type="match status" value="1"/>
</dbReference>
<dbReference type="InterPro" id="IPR039424">
    <property type="entry name" value="SBP_5"/>
</dbReference>
<dbReference type="GO" id="GO:0043190">
    <property type="term" value="C:ATP-binding cassette (ABC) transporter complex"/>
    <property type="evidence" value="ECO:0007669"/>
    <property type="project" value="InterPro"/>
</dbReference>
<organism evidence="3 4">
    <name type="scientific">Actinomadura mexicana</name>
    <dbReference type="NCBI Taxonomy" id="134959"/>
    <lineage>
        <taxon>Bacteria</taxon>
        <taxon>Bacillati</taxon>
        <taxon>Actinomycetota</taxon>
        <taxon>Actinomycetes</taxon>
        <taxon>Streptosporangiales</taxon>
        <taxon>Thermomonosporaceae</taxon>
        <taxon>Actinomadura</taxon>
    </lineage>
</organism>
<accession>A0A239A292</accession>
<feature type="domain" description="Solute-binding protein family 5" evidence="2">
    <location>
        <begin position="83"/>
        <end position="415"/>
    </location>
</feature>
<evidence type="ECO:0000259" key="2">
    <source>
        <dbReference type="Pfam" id="PF00496"/>
    </source>
</evidence>
<proteinExistence type="predicted"/>
<evidence type="ECO:0000313" key="3">
    <source>
        <dbReference type="EMBL" id="SNR89124.1"/>
    </source>
</evidence>
<dbReference type="PANTHER" id="PTHR30290">
    <property type="entry name" value="PERIPLASMIC BINDING COMPONENT OF ABC TRANSPORTER"/>
    <property type="match status" value="1"/>
</dbReference>
<dbReference type="Gene3D" id="3.10.105.10">
    <property type="entry name" value="Dipeptide-binding Protein, Domain 3"/>
    <property type="match status" value="1"/>
</dbReference>
<dbReference type="OrthoDB" id="5240629at2"/>
<protein>
    <submittedName>
        <fullName evidence="3">Peptide/nickel transport system substrate-binding protein</fullName>
    </submittedName>
</protein>
<keyword evidence="4" id="KW-1185">Reference proteome</keyword>
<dbReference type="InterPro" id="IPR000914">
    <property type="entry name" value="SBP_5_dom"/>
</dbReference>
<feature type="signal peptide" evidence="1">
    <location>
        <begin position="1"/>
        <end position="27"/>
    </location>
</feature>
<name>A0A239A292_9ACTN</name>
<reference evidence="4" key="1">
    <citation type="submission" date="2017-06" db="EMBL/GenBank/DDBJ databases">
        <authorList>
            <person name="Varghese N."/>
            <person name="Submissions S."/>
        </authorList>
    </citation>
    <scope>NUCLEOTIDE SEQUENCE [LARGE SCALE GENOMIC DNA]</scope>
    <source>
        <strain evidence="4">DSM 44485</strain>
    </source>
</reference>
<dbReference type="GO" id="GO:0042597">
    <property type="term" value="C:periplasmic space"/>
    <property type="evidence" value="ECO:0007669"/>
    <property type="project" value="UniProtKB-ARBA"/>
</dbReference>
<dbReference type="CDD" id="cd00995">
    <property type="entry name" value="PBP2_NikA_DppA_OppA_like"/>
    <property type="match status" value="1"/>
</dbReference>
<dbReference type="Proteomes" id="UP000198420">
    <property type="component" value="Unassembled WGS sequence"/>
</dbReference>
<sequence length="522" mass="53630">MRIRMGHRAVVASVSVCAALVAGCGGASDSGGKAPPNVTNGVVSMTLDGPVSSYDPTQASTFQDSVALAALYDTLVHFDPSGKLVPGLSDTWKSTPKTATFHLRSGVTCSDGTSLTGAMVEASLNRLFDPATKAPLVRQAIGPGNAAKATSTGDSVTITLAKPWSDLVPGMTGPFAGIVCPSGTKNPSSLRTASAGTGAFVSESQVTGSSYTLTRRPQYAWGPAYAGQAAGEPPKKLVLKVVDDENTRANLTSTGELQIPSFTSNAWDRFESTGGITVRTAPQSDTMVVFNETAGHPTADRNVRLAIAQALDRSVLNKVQSFGSGELISSLGRSSYECFDAGSNALVPKHDAAAAAAALKGVKLRVIGTNILAGGAANDQVMAALQAAGAAATVRTTDNQAWVSDLFSGKNDWDVTIFVYGNRLSSFLPVGQFFVHDAPPKGLNLGATRNPAAEQAYDQAATGSPEKKCAALKTFQQSLLRNVDVLPLATAPVHVLFAGGTSGSVVNGFAVPASIRVGKAGG</sequence>
<dbReference type="Pfam" id="PF00496">
    <property type="entry name" value="SBP_bac_5"/>
    <property type="match status" value="1"/>
</dbReference>
<feature type="chain" id="PRO_5012263557" evidence="1">
    <location>
        <begin position="28"/>
        <end position="522"/>
    </location>
</feature>
<dbReference type="AlphaFoldDB" id="A0A239A292"/>
<dbReference type="InterPro" id="IPR030678">
    <property type="entry name" value="Peptide/Ni-bd"/>
</dbReference>
<dbReference type="GO" id="GO:0015833">
    <property type="term" value="P:peptide transport"/>
    <property type="evidence" value="ECO:0007669"/>
    <property type="project" value="TreeGrafter"/>
</dbReference>
<dbReference type="GO" id="GO:1904680">
    <property type="term" value="F:peptide transmembrane transporter activity"/>
    <property type="evidence" value="ECO:0007669"/>
    <property type="project" value="TreeGrafter"/>
</dbReference>
<dbReference type="PIRSF" id="PIRSF002741">
    <property type="entry name" value="MppA"/>
    <property type="match status" value="1"/>
</dbReference>
<dbReference type="Gene3D" id="3.40.190.10">
    <property type="entry name" value="Periplasmic binding protein-like II"/>
    <property type="match status" value="1"/>
</dbReference>
<gene>
    <name evidence="3" type="ORF">SAMN06265355_108114</name>
</gene>
<dbReference type="EMBL" id="FZNP01000008">
    <property type="protein sequence ID" value="SNR89124.1"/>
    <property type="molecule type" value="Genomic_DNA"/>
</dbReference>
<dbReference type="SUPFAM" id="SSF53850">
    <property type="entry name" value="Periplasmic binding protein-like II"/>
    <property type="match status" value="1"/>
</dbReference>
<evidence type="ECO:0000313" key="4">
    <source>
        <dbReference type="Proteomes" id="UP000198420"/>
    </source>
</evidence>
<keyword evidence="1" id="KW-0732">Signal</keyword>